<accession>A0A1E5Q1S5</accession>
<sequence length="99" mass="10685">MSPWWVRTRTYVGDDAAAVAVEVRGTRSPDPVIPGRAGRLGDVLYGSMTCEGRPATLTMTVPYRYRSVLGPRLDELFKAYAADAATRRGCTGPVLPAAQ</sequence>
<dbReference type="EMBL" id="MEHK01000001">
    <property type="protein sequence ID" value="OEJ35784.1"/>
    <property type="molecule type" value="Genomic_DNA"/>
</dbReference>
<dbReference type="STRING" id="36818.BGK67_17795"/>
<reference evidence="1 2" key="1">
    <citation type="submission" date="2016-08" db="EMBL/GenBank/DDBJ databases">
        <title>The complete genome of Streptomyces subrutilus 10-1-1.</title>
        <authorList>
            <person name="Chen X."/>
        </authorList>
    </citation>
    <scope>NUCLEOTIDE SEQUENCE [LARGE SCALE GENOMIC DNA]</scope>
    <source>
        <strain evidence="1 2">10-1-1</strain>
    </source>
</reference>
<proteinExistence type="predicted"/>
<organism evidence="1 2">
    <name type="scientific">Streptomyces subrutilus</name>
    <dbReference type="NCBI Taxonomy" id="36818"/>
    <lineage>
        <taxon>Bacteria</taxon>
        <taxon>Bacillati</taxon>
        <taxon>Actinomycetota</taxon>
        <taxon>Actinomycetes</taxon>
        <taxon>Kitasatosporales</taxon>
        <taxon>Streptomycetaceae</taxon>
        <taxon>Streptomyces</taxon>
    </lineage>
</organism>
<protein>
    <submittedName>
        <fullName evidence="1">Uncharacterized protein</fullName>
    </submittedName>
</protein>
<dbReference type="Proteomes" id="UP000095705">
    <property type="component" value="Unassembled WGS sequence"/>
</dbReference>
<keyword evidence="2" id="KW-1185">Reference proteome</keyword>
<dbReference type="AlphaFoldDB" id="A0A1E5Q1S5"/>
<gene>
    <name evidence="1" type="ORF">BGK67_17795</name>
</gene>
<comment type="caution">
    <text evidence="1">The sequence shown here is derived from an EMBL/GenBank/DDBJ whole genome shotgun (WGS) entry which is preliminary data.</text>
</comment>
<name>A0A1E5Q1S5_9ACTN</name>
<evidence type="ECO:0000313" key="2">
    <source>
        <dbReference type="Proteomes" id="UP000095705"/>
    </source>
</evidence>
<evidence type="ECO:0000313" key="1">
    <source>
        <dbReference type="EMBL" id="OEJ35784.1"/>
    </source>
</evidence>